<organism evidence="1 2">
    <name type="scientific">Lachnoanaerobaculum umeaense</name>
    <dbReference type="NCBI Taxonomy" id="617123"/>
    <lineage>
        <taxon>Bacteria</taxon>
        <taxon>Bacillati</taxon>
        <taxon>Bacillota</taxon>
        <taxon>Clostridia</taxon>
        <taxon>Lachnospirales</taxon>
        <taxon>Lachnospiraceae</taxon>
        <taxon>Lachnoanaerobaculum</taxon>
    </lineage>
</organism>
<keyword evidence="2" id="KW-1185">Reference proteome</keyword>
<dbReference type="SUPFAM" id="SSF109604">
    <property type="entry name" value="HD-domain/PDEase-like"/>
    <property type="match status" value="1"/>
</dbReference>
<proteinExistence type="predicted"/>
<dbReference type="OrthoDB" id="9802385at2"/>
<dbReference type="InterPro" id="IPR006674">
    <property type="entry name" value="HD_domain"/>
</dbReference>
<dbReference type="CDD" id="cd00077">
    <property type="entry name" value="HDc"/>
    <property type="match status" value="1"/>
</dbReference>
<dbReference type="RefSeq" id="WP_111524654.1">
    <property type="nucleotide sequence ID" value="NZ_CP032364.1"/>
</dbReference>
<name>A0A385Q1N5_9FIRM</name>
<dbReference type="GO" id="GO:0008893">
    <property type="term" value="F:guanosine-3',5'-bis(diphosphate) 3'-diphosphatase activity"/>
    <property type="evidence" value="ECO:0007669"/>
    <property type="project" value="TreeGrafter"/>
</dbReference>
<evidence type="ECO:0000313" key="1">
    <source>
        <dbReference type="EMBL" id="AYB00007.1"/>
    </source>
</evidence>
<dbReference type="AlphaFoldDB" id="A0A385Q1N5"/>
<dbReference type="InterPro" id="IPR003607">
    <property type="entry name" value="HD/PDEase_dom"/>
</dbReference>
<dbReference type="EMBL" id="CP032364">
    <property type="protein sequence ID" value="AYB00007.1"/>
    <property type="molecule type" value="Genomic_DNA"/>
</dbReference>
<dbReference type="KEGG" id="lua:D4A81_08655"/>
<dbReference type="SMART" id="SM00471">
    <property type="entry name" value="HDc"/>
    <property type="match status" value="1"/>
</dbReference>
<dbReference type="Pfam" id="PF13328">
    <property type="entry name" value="HD_4"/>
    <property type="match status" value="1"/>
</dbReference>
<dbReference type="Gene3D" id="1.10.3210.10">
    <property type="entry name" value="Hypothetical protein af1432"/>
    <property type="match status" value="1"/>
</dbReference>
<dbReference type="PROSITE" id="PS51831">
    <property type="entry name" value="HD"/>
    <property type="match status" value="1"/>
</dbReference>
<dbReference type="Proteomes" id="UP000265562">
    <property type="component" value="Chromosome"/>
</dbReference>
<dbReference type="InterPro" id="IPR052194">
    <property type="entry name" value="MESH1"/>
</dbReference>
<keyword evidence="1" id="KW-0378">Hydrolase</keyword>
<gene>
    <name evidence="1" type="ORF">D4A81_08655</name>
</gene>
<protein>
    <submittedName>
        <fullName evidence="1">Bifunctional (P)ppGpp synthetase/guanosine-3',5'-bis(Diphosphate) 3'-pyrophosphohydrolase</fullName>
    </submittedName>
</protein>
<evidence type="ECO:0000313" key="2">
    <source>
        <dbReference type="Proteomes" id="UP000265562"/>
    </source>
</evidence>
<dbReference type="PANTHER" id="PTHR46246:SF1">
    <property type="entry name" value="GUANOSINE-3',5'-BIS(DIPHOSPHATE) 3'-PYROPHOSPHOHYDROLASE MESH1"/>
    <property type="match status" value="1"/>
</dbReference>
<sequence>MIEKAVEFAIKAHEGQVRKGSTVPYINHPLEVCTIVSLMTDDEEVRVAALLHDTVEDTSVTIEEIKRNFGERVASMVAKESEDKSKSWIERKMNTLDTLINEPIEVKMIALGDKLSNIRNSARDYLSLGDEFLLRFNEKDKVKQGKYYYGILEALKDLKDNVFYKEYEGLCNFVFGDVKEKI</sequence>
<reference evidence="1 2" key="1">
    <citation type="submission" date="2018-09" db="EMBL/GenBank/DDBJ databases">
        <title>Genome sequencing of Lachnoanaerobaculum umeaense DSM 23576.</title>
        <authorList>
            <person name="Kook J.-K."/>
            <person name="Park S.-N."/>
            <person name="Lim Y.K."/>
        </authorList>
    </citation>
    <scope>NUCLEOTIDE SEQUENCE [LARGE SCALE GENOMIC DNA]</scope>
    <source>
        <strain evidence="2">DSM 23576 \ CCUG 58757</strain>
    </source>
</reference>
<accession>A0A385Q1N5</accession>
<dbReference type="PANTHER" id="PTHR46246">
    <property type="entry name" value="GUANOSINE-3',5'-BIS(DIPHOSPHATE) 3'-PYROPHOSPHOHYDROLASE MESH1"/>
    <property type="match status" value="1"/>
</dbReference>